<evidence type="ECO:0000313" key="2">
    <source>
        <dbReference type="Proteomes" id="UP000645257"/>
    </source>
</evidence>
<dbReference type="AlphaFoldDB" id="A0A918NYN2"/>
<reference evidence="1" key="2">
    <citation type="submission" date="2020-09" db="EMBL/GenBank/DDBJ databases">
        <authorList>
            <person name="Sun Q."/>
            <person name="Kim S."/>
        </authorList>
    </citation>
    <scope>NUCLEOTIDE SEQUENCE</scope>
    <source>
        <strain evidence="1">KCTC 32182</strain>
    </source>
</reference>
<protein>
    <submittedName>
        <fullName evidence="1">Uncharacterized protein</fullName>
    </submittedName>
</protein>
<reference evidence="1" key="1">
    <citation type="journal article" date="2014" name="Int. J. Syst. Evol. Microbiol.">
        <title>Complete genome sequence of Corynebacterium casei LMG S-19264T (=DSM 44701T), isolated from a smear-ripened cheese.</title>
        <authorList>
            <consortium name="US DOE Joint Genome Institute (JGI-PGF)"/>
            <person name="Walter F."/>
            <person name="Albersmeier A."/>
            <person name="Kalinowski J."/>
            <person name="Ruckert C."/>
        </authorList>
    </citation>
    <scope>NUCLEOTIDE SEQUENCE</scope>
    <source>
        <strain evidence="1">KCTC 32182</strain>
    </source>
</reference>
<organism evidence="1 2">
    <name type="scientific">Paludibacterium paludis</name>
    <dbReference type="NCBI Taxonomy" id="1225769"/>
    <lineage>
        <taxon>Bacteria</taxon>
        <taxon>Pseudomonadati</taxon>
        <taxon>Pseudomonadota</taxon>
        <taxon>Betaproteobacteria</taxon>
        <taxon>Neisseriales</taxon>
        <taxon>Chromobacteriaceae</taxon>
        <taxon>Paludibacterium</taxon>
    </lineage>
</organism>
<dbReference type="Proteomes" id="UP000645257">
    <property type="component" value="Unassembled WGS sequence"/>
</dbReference>
<evidence type="ECO:0000313" key="1">
    <source>
        <dbReference type="EMBL" id="GGY07098.1"/>
    </source>
</evidence>
<dbReference type="EMBL" id="BMYX01000002">
    <property type="protein sequence ID" value="GGY07098.1"/>
    <property type="molecule type" value="Genomic_DNA"/>
</dbReference>
<gene>
    <name evidence="1" type="ORF">GCM10011289_07130</name>
</gene>
<keyword evidence="2" id="KW-1185">Reference proteome</keyword>
<dbReference type="RefSeq" id="WP_268248139.1">
    <property type="nucleotide sequence ID" value="NZ_BMYX01000002.1"/>
</dbReference>
<proteinExistence type="predicted"/>
<comment type="caution">
    <text evidence="1">The sequence shown here is derived from an EMBL/GenBank/DDBJ whole genome shotgun (WGS) entry which is preliminary data.</text>
</comment>
<accession>A0A918NYN2</accession>
<sequence>MPFDIAFSLEEVERAAWGIIFSEFRGNTFDLQRMEFERHD</sequence>
<name>A0A918NYN2_9NEIS</name>